<accession>A0A4R2PI50</accession>
<keyword evidence="7" id="KW-1185">Reference proteome</keyword>
<dbReference type="GO" id="GO:0016757">
    <property type="term" value="F:glycosyltransferase activity"/>
    <property type="evidence" value="ECO:0007669"/>
    <property type="project" value="UniProtKB-KW"/>
</dbReference>
<protein>
    <submittedName>
        <fullName evidence="6">Glycosyltransferase involved in cell wall biosynthesis</fullName>
    </submittedName>
</protein>
<gene>
    <name evidence="6" type="ORF">EV659_1069</name>
</gene>
<dbReference type="RefSeq" id="WP_132708522.1">
    <property type="nucleotide sequence ID" value="NZ_JACIGF010000006.1"/>
</dbReference>
<comment type="caution">
    <text evidence="6">The sequence shown here is derived from an EMBL/GenBank/DDBJ whole genome shotgun (WGS) entry which is preliminary data.</text>
</comment>
<evidence type="ECO:0000313" key="7">
    <source>
        <dbReference type="Proteomes" id="UP000295399"/>
    </source>
</evidence>
<keyword evidence="3" id="KW-0328">Glycosyltransferase</keyword>
<name>A0A4R2PI50_RHOSA</name>
<sequence>MTARPPHISVIIPARDGEDRLERLLDALEPHRAADMEVIVSAGRNRADALNRGAADAHGRHLWFLHADTRLGYEAPDALRRSIRRYPLALRYFDLAFDDDGPALTRLNAWGANARSRLLGLPYGDQGLSLHRALFEVVGGFPEDVACGEDHLFVWRARGLGVRVRPVGVRLVTSARRYADEGWLATTARFQYRMVGQALPAWWRNRRRR</sequence>
<evidence type="ECO:0000256" key="1">
    <source>
        <dbReference type="ARBA" id="ARBA00004236"/>
    </source>
</evidence>
<dbReference type="AlphaFoldDB" id="A0A4R2PI50"/>
<keyword evidence="4 6" id="KW-0808">Transferase</keyword>
<dbReference type="SUPFAM" id="SSF53448">
    <property type="entry name" value="Nucleotide-diphospho-sugar transferases"/>
    <property type="match status" value="1"/>
</dbReference>
<dbReference type="InterPro" id="IPR029044">
    <property type="entry name" value="Nucleotide-diphossugar_trans"/>
</dbReference>
<proteinExistence type="predicted"/>
<dbReference type="Gene3D" id="3.90.550.10">
    <property type="entry name" value="Spore Coat Polysaccharide Biosynthesis Protein SpsA, Chain A"/>
    <property type="match status" value="1"/>
</dbReference>
<dbReference type="OrthoDB" id="5291101at2"/>
<evidence type="ECO:0000256" key="4">
    <source>
        <dbReference type="ARBA" id="ARBA00022679"/>
    </source>
</evidence>
<evidence type="ECO:0000256" key="3">
    <source>
        <dbReference type="ARBA" id="ARBA00022676"/>
    </source>
</evidence>
<dbReference type="InParanoid" id="A0A4R2PI50"/>
<dbReference type="PANTHER" id="PTHR43646:SF2">
    <property type="entry name" value="GLYCOSYLTRANSFERASE 2-LIKE DOMAIN-CONTAINING PROTEIN"/>
    <property type="match status" value="1"/>
</dbReference>
<dbReference type="EMBL" id="SLXO01000006">
    <property type="protein sequence ID" value="TCP33851.1"/>
    <property type="molecule type" value="Genomic_DNA"/>
</dbReference>
<dbReference type="PANTHER" id="PTHR43646">
    <property type="entry name" value="GLYCOSYLTRANSFERASE"/>
    <property type="match status" value="1"/>
</dbReference>
<evidence type="ECO:0000256" key="2">
    <source>
        <dbReference type="ARBA" id="ARBA00022475"/>
    </source>
</evidence>
<dbReference type="Proteomes" id="UP000295399">
    <property type="component" value="Unassembled WGS sequence"/>
</dbReference>
<evidence type="ECO:0000256" key="5">
    <source>
        <dbReference type="ARBA" id="ARBA00023136"/>
    </source>
</evidence>
<reference evidence="6 7" key="1">
    <citation type="submission" date="2019-03" db="EMBL/GenBank/DDBJ databases">
        <title>Genomic Encyclopedia of Type Strains, Phase IV (KMG-IV): sequencing the most valuable type-strain genomes for metagenomic binning, comparative biology and taxonomic classification.</title>
        <authorList>
            <person name="Goeker M."/>
        </authorList>
    </citation>
    <scope>NUCLEOTIDE SEQUENCE [LARGE SCALE GENOMIC DNA]</scope>
    <source>
        <strain evidence="6 7">DSM 2132</strain>
    </source>
</reference>
<comment type="subcellular location">
    <subcellularLocation>
        <location evidence="1">Cell membrane</location>
    </subcellularLocation>
</comment>
<dbReference type="GO" id="GO:0005886">
    <property type="term" value="C:plasma membrane"/>
    <property type="evidence" value="ECO:0007669"/>
    <property type="project" value="UniProtKB-SubCell"/>
</dbReference>
<organism evidence="6 7">
    <name type="scientific">Rhodothalassium salexigens DSM 2132</name>
    <dbReference type="NCBI Taxonomy" id="1188247"/>
    <lineage>
        <taxon>Bacteria</taxon>
        <taxon>Pseudomonadati</taxon>
        <taxon>Pseudomonadota</taxon>
        <taxon>Alphaproteobacteria</taxon>
        <taxon>Rhodothalassiales</taxon>
        <taxon>Rhodothalassiaceae</taxon>
        <taxon>Rhodothalassium</taxon>
    </lineage>
</organism>
<evidence type="ECO:0000313" key="6">
    <source>
        <dbReference type="EMBL" id="TCP33851.1"/>
    </source>
</evidence>
<keyword evidence="5" id="KW-0472">Membrane</keyword>
<keyword evidence="2" id="KW-1003">Cell membrane</keyword>